<feature type="domain" description="HTH lysR-type" evidence="1">
    <location>
        <begin position="418"/>
        <end position="475"/>
    </location>
</feature>
<dbReference type="Proteomes" id="UP000007842">
    <property type="component" value="Chromosome"/>
</dbReference>
<dbReference type="EMBL" id="CP003219">
    <property type="protein sequence ID" value="AEW95527.1"/>
    <property type="molecule type" value="Genomic_DNA"/>
</dbReference>
<gene>
    <name evidence="2" type="ordered locus">SCATT_31560</name>
</gene>
<reference evidence="3" key="1">
    <citation type="submission" date="2011-12" db="EMBL/GenBank/DDBJ databases">
        <title>Complete genome sequence of Streptomyces cattleya strain DSM 46488.</title>
        <authorList>
            <person name="Ou H.-Y."/>
            <person name="Li P."/>
            <person name="Zhao C."/>
            <person name="O'Hagan D."/>
            <person name="Deng Z."/>
        </authorList>
    </citation>
    <scope>NUCLEOTIDE SEQUENCE [LARGE SCALE GENOMIC DNA]</scope>
    <source>
        <strain evidence="3">ATCC 35852 / DSM 46488 / JCM 4925 / NBRC 14057 / NRRL 8057</strain>
    </source>
</reference>
<dbReference type="Gene3D" id="1.10.10.10">
    <property type="entry name" value="Winged helix-like DNA-binding domain superfamily/Winged helix DNA-binding domain"/>
    <property type="match status" value="1"/>
</dbReference>
<evidence type="ECO:0000259" key="1">
    <source>
        <dbReference type="PROSITE" id="PS50931"/>
    </source>
</evidence>
<dbReference type="Pfam" id="PF00126">
    <property type="entry name" value="HTH_1"/>
    <property type="match status" value="1"/>
</dbReference>
<dbReference type="HOGENOM" id="CLU_542803_0_0_11"/>
<protein>
    <recommendedName>
        <fullName evidence="1">HTH lysR-type domain-containing protein</fullName>
    </recommendedName>
</protein>
<dbReference type="STRING" id="1003195.SCATT_31560"/>
<proteinExistence type="predicted"/>
<dbReference type="GO" id="GO:0003700">
    <property type="term" value="F:DNA-binding transcription factor activity"/>
    <property type="evidence" value="ECO:0007669"/>
    <property type="project" value="InterPro"/>
</dbReference>
<evidence type="ECO:0000313" key="2">
    <source>
        <dbReference type="EMBL" id="AEW95527.1"/>
    </source>
</evidence>
<dbReference type="InterPro" id="IPR036388">
    <property type="entry name" value="WH-like_DNA-bd_sf"/>
</dbReference>
<name>F8JTG7_STREN</name>
<dbReference type="KEGG" id="sct:SCAT_3161"/>
<organism evidence="2 3">
    <name type="scientific">Streptantibioticus cattleyicolor (strain ATCC 35852 / DSM 46488 / JCM 4925 / NBRC 14057 / NRRL 8057)</name>
    <name type="common">Streptomyces cattleya</name>
    <dbReference type="NCBI Taxonomy" id="1003195"/>
    <lineage>
        <taxon>Bacteria</taxon>
        <taxon>Bacillati</taxon>
        <taxon>Actinomycetota</taxon>
        <taxon>Actinomycetes</taxon>
        <taxon>Kitasatosporales</taxon>
        <taxon>Streptomycetaceae</taxon>
        <taxon>Streptantibioticus</taxon>
    </lineage>
</organism>
<accession>G8WZS6</accession>
<dbReference type="AlphaFoldDB" id="F8JTG7"/>
<evidence type="ECO:0000313" key="3">
    <source>
        <dbReference type="Proteomes" id="UP000007842"/>
    </source>
</evidence>
<dbReference type="PATRIC" id="fig|1003195.11.peg.4643"/>
<dbReference type="RefSeq" id="WP_014143894.1">
    <property type="nucleotide sequence ID" value="NC_016111.1"/>
</dbReference>
<dbReference type="SUPFAM" id="SSF46785">
    <property type="entry name" value="Winged helix' DNA-binding domain"/>
    <property type="match status" value="1"/>
</dbReference>
<dbReference type="PROSITE" id="PS50931">
    <property type="entry name" value="HTH_LYSR"/>
    <property type="match status" value="1"/>
</dbReference>
<dbReference type="InterPro" id="IPR036390">
    <property type="entry name" value="WH_DNA-bd_sf"/>
</dbReference>
<dbReference type="eggNOG" id="COG0583">
    <property type="taxonomic scope" value="Bacteria"/>
</dbReference>
<dbReference type="InterPro" id="IPR000847">
    <property type="entry name" value="LysR_HTH_N"/>
</dbReference>
<sequence length="502" mass="56491">MANSEDITRRSRKVPSTFWNLWTLRLTPPDGTVPRILAPALAAALLTVDSRTDFDTATELMGSVADRMDVSHALQRLDDQPQWPHIATALTRLADYLDTSDVPIDYARRRSLDYTTLLPPGRWGEICRRTGTHPGGERREQIIRCHLFQRISGFPPEFAPGAPTLGAALFRTEYFRFLALQSPQLAEALDVEAQAFLATRHIHDEPVAWQPPKALLDGLALPGLDPDQVDLPQLHRLIRQRRHAVQYAADVLGTSVEAVRYLLGGHPARLPPPTTSQGTAREDYARAMQTLPKERMARLYLDEHRSLSQISELTGFSYRVLTRLAREYAIPMRRREDYKKHAPVERDWLYDQYVVHRRLLSDLARERGMHTKTMADWARHHEIPLRHGGAPPAAYRAPDWAARVPAAVRDALTAPYAWKWLEIVVAALPYATMREAAQALGVHPSTLIKKINEFERELGHALIERAERGRGMRPTPFGAEVAQAVRTAITGSNRAGPLSSPA</sequence>
<keyword evidence="3" id="KW-1185">Reference proteome</keyword>
<dbReference type="KEGG" id="scy:SCATT_31560"/>
<accession>F8JTG7</accession>